<protein>
    <submittedName>
        <fullName evidence="1">Uncharacterized protein</fullName>
    </submittedName>
</protein>
<evidence type="ECO:0000313" key="2">
    <source>
        <dbReference type="Proteomes" id="UP001060085"/>
    </source>
</evidence>
<proteinExistence type="predicted"/>
<organism evidence="1 2">
    <name type="scientific">Catharanthus roseus</name>
    <name type="common">Madagascar periwinkle</name>
    <name type="synonym">Vinca rosea</name>
    <dbReference type="NCBI Taxonomy" id="4058"/>
    <lineage>
        <taxon>Eukaryota</taxon>
        <taxon>Viridiplantae</taxon>
        <taxon>Streptophyta</taxon>
        <taxon>Embryophyta</taxon>
        <taxon>Tracheophyta</taxon>
        <taxon>Spermatophyta</taxon>
        <taxon>Magnoliopsida</taxon>
        <taxon>eudicotyledons</taxon>
        <taxon>Gunneridae</taxon>
        <taxon>Pentapetalae</taxon>
        <taxon>asterids</taxon>
        <taxon>lamiids</taxon>
        <taxon>Gentianales</taxon>
        <taxon>Apocynaceae</taxon>
        <taxon>Rauvolfioideae</taxon>
        <taxon>Vinceae</taxon>
        <taxon>Catharanthinae</taxon>
        <taxon>Catharanthus</taxon>
    </lineage>
</organism>
<keyword evidence="2" id="KW-1185">Reference proteome</keyword>
<name>A0ACC0B3I1_CATRO</name>
<evidence type="ECO:0000313" key="1">
    <source>
        <dbReference type="EMBL" id="KAI5667200.1"/>
    </source>
</evidence>
<dbReference type="EMBL" id="CM044704">
    <property type="protein sequence ID" value="KAI5667200.1"/>
    <property type="molecule type" value="Genomic_DNA"/>
</dbReference>
<comment type="caution">
    <text evidence="1">The sequence shown here is derived from an EMBL/GenBank/DDBJ whole genome shotgun (WGS) entry which is preliminary data.</text>
</comment>
<gene>
    <name evidence="1" type="ORF">M9H77_17053</name>
</gene>
<reference evidence="2" key="1">
    <citation type="journal article" date="2023" name="Nat. Plants">
        <title>Single-cell RNA sequencing provides a high-resolution roadmap for understanding the multicellular compartmentation of specialized metabolism.</title>
        <authorList>
            <person name="Sun S."/>
            <person name="Shen X."/>
            <person name="Li Y."/>
            <person name="Li Y."/>
            <person name="Wang S."/>
            <person name="Li R."/>
            <person name="Zhang H."/>
            <person name="Shen G."/>
            <person name="Guo B."/>
            <person name="Wei J."/>
            <person name="Xu J."/>
            <person name="St-Pierre B."/>
            <person name="Chen S."/>
            <person name="Sun C."/>
        </authorList>
    </citation>
    <scope>NUCLEOTIDE SEQUENCE [LARGE SCALE GENOMIC DNA]</scope>
</reference>
<accession>A0ACC0B3I1</accession>
<dbReference type="Proteomes" id="UP001060085">
    <property type="component" value="Linkage Group LG04"/>
</dbReference>
<sequence>MGQETNHLPIYQPNPTIGDIKTKPNLDPFCLFPKDFSFQILNIFHIHNKIIKIEGGNAIANASRRKRIKGSPTIRTRCPLFTTTCCYPSHWRGIFK</sequence>